<feature type="compositionally biased region" description="Polar residues" evidence="1">
    <location>
        <begin position="1"/>
        <end position="10"/>
    </location>
</feature>
<comment type="caution">
    <text evidence="2">The sequence shown here is derived from an EMBL/GenBank/DDBJ whole genome shotgun (WGS) entry which is preliminary data.</text>
</comment>
<protein>
    <submittedName>
        <fullName evidence="2">Uncharacterized protein</fullName>
    </submittedName>
</protein>
<name>A0A392UB91_9FABA</name>
<sequence>MERLSLESSPLNPPMSVTVATGGRIISKR</sequence>
<dbReference type="AlphaFoldDB" id="A0A392UB91"/>
<dbReference type="Proteomes" id="UP000265520">
    <property type="component" value="Unassembled WGS sequence"/>
</dbReference>
<proteinExistence type="predicted"/>
<reference evidence="2 3" key="1">
    <citation type="journal article" date="2018" name="Front. Plant Sci.">
        <title>Red Clover (Trifolium pratense) and Zigzag Clover (T. medium) - A Picture of Genomic Similarities and Differences.</title>
        <authorList>
            <person name="Dluhosova J."/>
            <person name="Istvanek J."/>
            <person name="Nedelnik J."/>
            <person name="Repkova J."/>
        </authorList>
    </citation>
    <scope>NUCLEOTIDE SEQUENCE [LARGE SCALE GENOMIC DNA]</scope>
    <source>
        <strain evidence="3">cv. 10/8</strain>
        <tissue evidence="2">Leaf</tissue>
    </source>
</reference>
<evidence type="ECO:0000313" key="2">
    <source>
        <dbReference type="EMBL" id="MCI69964.1"/>
    </source>
</evidence>
<dbReference type="EMBL" id="LXQA010766107">
    <property type="protein sequence ID" value="MCI69964.1"/>
    <property type="molecule type" value="Genomic_DNA"/>
</dbReference>
<feature type="region of interest" description="Disordered" evidence="1">
    <location>
        <begin position="1"/>
        <end position="29"/>
    </location>
</feature>
<organism evidence="2 3">
    <name type="scientific">Trifolium medium</name>
    <dbReference type="NCBI Taxonomy" id="97028"/>
    <lineage>
        <taxon>Eukaryota</taxon>
        <taxon>Viridiplantae</taxon>
        <taxon>Streptophyta</taxon>
        <taxon>Embryophyta</taxon>
        <taxon>Tracheophyta</taxon>
        <taxon>Spermatophyta</taxon>
        <taxon>Magnoliopsida</taxon>
        <taxon>eudicotyledons</taxon>
        <taxon>Gunneridae</taxon>
        <taxon>Pentapetalae</taxon>
        <taxon>rosids</taxon>
        <taxon>fabids</taxon>
        <taxon>Fabales</taxon>
        <taxon>Fabaceae</taxon>
        <taxon>Papilionoideae</taxon>
        <taxon>50 kb inversion clade</taxon>
        <taxon>NPAAA clade</taxon>
        <taxon>Hologalegina</taxon>
        <taxon>IRL clade</taxon>
        <taxon>Trifolieae</taxon>
        <taxon>Trifolium</taxon>
    </lineage>
</organism>
<evidence type="ECO:0000313" key="3">
    <source>
        <dbReference type="Proteomes" id="UP000265520"/>
    </source>
</evidence>
<evidence type="ECO:0000256" key="1">
    <source>
        <dbReference type="SAM" id="MobiDB-lite"/>
    </source>
</evidence>
<accession>A0A392UB91</accession>
<feature type="non-terminal residue" evidence="2">
    <location>
        <position position="29"/>
    </location>
</feature>
<keyword evidence="3" id="KW-1185">Reference proteome</keyword>